<feature type="compositionally biased region" description="Low complexity" evidence="1">
    <location>
        <begin position="25"/>
        <end position="36"/>
    </location>
</feature>
<feature type="region of interest" description="Disordered" evidence="1">
    <location>
        <begin position="16"/>
        <end position="37"/>
    </location>
</feature>
<feature type="domain" description="Nucleotide-diphospho-sugar transferase" evidence="2">
    <location>
        <begin position="111"/>
        <end position="234"/>
    </location>
</feature>
<evidence type="ECO:0000313" key="3">
    <source>
        <dbReference type="EMBL" id="KXZ47000.1"/>
    </source>
</evidence>
<dbReference type="Proteomes" id="UP000075714">
    <property type="component" value="Unassembled WGS sequence"/>
</dbReference>
<dbReference type="OrthoDB" id="526787at2759"/>
<name>A0A150GCD8_GONPE</name>
<evidence type="ECO:0000313" key="4">
    <source>
        <dbReference type="Proteomes" id="UP000075714"/>
    </source>
</evidence>
<sequence>MLQRSGVIPVAANTRRELAREREVGSSGTSSGKPTGAEGVPWLQPPAWVPPYAGLLNNLPALLRLRATPERWVTVFPLFLRDNRTGTPEDVKLLRIALNTIYSYQVYGKSEHYVVAAMTPAALQDCRRLRLPCYNATHYPATRTIIDIYWARLLVLRDVLTEGYHVHLSDLDIAYLRPAFGWSANASDGSMMREEALHKNGTVRFMVNGGCKFLLANERVVAFLDSLMPHKARGVKTQIAMGAQAYRTWAPCCTLASCTAAKAAGLAAITPHPNQFGTQHCAPGPGFRPCSPDLSSLYVHAICLHKETDKEAMLAGLDVMFLRRDIGGGLTGAQALRDPAVLGRPDPEAIRRSGLPCATGAWHGKQAACV</sequence>
<protein>
    <recommendedName>
        <fullName evidence="2">Nucleotide-diphospho-sugar transferase domain-containing protein</fullName>
    </recommendedName>
</protein>
<dbReference type="STRING" id="33097.A0A150GCD8"/>
<accession>A0A150GCD8</accession>
<comment type="caution">
    <text evidence="3">The sequence shown here is derived from an EMBL/GenBank/DDBJ whole genome shotgun (WGS) entry which is preliminary data.</text>
</comment>
<organism evidence="3 4">
    <name type="scientific">Gonium pectorale</name>
    <name type="common">Green alga</name>
    <dbReference type="NCBI Taxonomy" id="33097"/>
    <lineage>
        <taxon>Eukaryota</taxon>
        <taxon>Viridiplantae</taxon>
        <taxon>Chlorophyta</taxon>
        <taxon>core chlorophytes</taxon>
        <taxon>Chlorophyceae</taxon>
        <taxon>CS clade</taxon>
        <taxon>Chlamydomonadales</taxon>
        <taxon>Volvocaceae</taxon>
        <taxon>Gonium</taxon>
    </lineage>
</organism>
<evidence type="ECO:0000259" key="2">
    <source>
        <dbReference type="Pfam" id="PF03407"/>
    </source>
</evidence>
<keyword evidence="4" id="KW-1185">Reference proteome</keyword>
<reference evidence="4" key="1">
    <citation type="journal article" date="2016" name="Nat. Commun.">
        <title>The Gonium pectorale genome demonstrates co-option of cell cycle regulation during the evolution of multicellularity.</title>
        <authorList>
            <person name="Hanschen E.R."/>
            <person name="Marriage T.N."/>
            <person name="Ferris P.J."/>
            <person name="Hamaji T."/>
            <person name="Toyoda A."/>
            <person name="Fujiyama A."/>
            <person name="Neme R."/>
            <person name="Noguchi H."/>
            <person name="Minakuchi Y."/>
            <person name="Suzuki M."/>
            <person name="Kawai-Toyooka H."/>
            <person name="Smith D.R."/>
            <person name="Sparks H."/>
            <person name="Anderson J."/>
            <person name="Bakaric R."/>
            <person name="Luria V."/>
            <person name="Karger A."/>
            <person name="Kirschner M.W."/>
            <person name="Durand P.M."/>
            <person name="Michod R.E."/>
            <person name="Nozaki H."/>
            <person name="Olson B.J."/>
        </authorList>
    </citation>
    <scope>NUCLEOTIDE SEQUENCE [LARGE SCALE GENOMIC DNA]</scope>
    <source>
        <strain evidence="4">NIES-2863</strain>
    </source>
</reference>
<dbReference type="AlphaFoldDB" id="A0A150GCD8"/>
<evidence type="ECO:0000256" key="1">
    <source>
        <dbReference type="SAM" id="MobiDB-lite"/>
    </source>
</evidence>
<proteinExistence type="predicted"/>
<gene>
    <name evidence="3" type="ORF">GPECTOR_39g494</name>
</gene>
<dbReference type="InterPro" id="IPR005069">
    <property type="entry name" value="Nucl-diP-sugar_transferase"/>
</dbReference>
<dbReference type="Pfam" id="PF03407">
    <property type="entry name" value="Nucleotid_trans"/>
    <property type="match status" value="1"/>
</dbReference>
<dbReference type="EMBL" id="LSYV01000040">
    <property type="protein sequence ID" value="KXZ47000.1"/>
    <property type="molecule type" value="Genomic_DNA"/>
</dbReference>